<evidence type="ECO:0000256" key="1">
    <source>
        <dbReference type="SAM" id="MobiDB-lite"/>
    </source>
</evidence>
<dbReference type="AlphaFoldDB" id="A0A8J2VU59"/>
<dbReference type="InterPro" id="IPR012337">
    <property type="entry name" value="RNaseH-like_sf"/>
</dbReference>
<accession>A0A8J2VU59</accession>
<dbReference type="GO" id="GO:0005634">
    <property type="term" value="C:nucleus"/>
    <property type="evidence" value="ECO:0007669"/>
    <property type="project" value="TreeGrafter"/>
</dbReference>
<reference evidence="2" key="1">
    <citation type="submission" date="2021-09" db="EMBL/GenBank/DDBJ databases">
        <authorList>
            <person name="Martin H S."/>
        </authorList>
    </citation>
    <scope>NUCLEOTIDE SEQUENCE</scope>
</reference>
<sequence length="222" mass="25537">MFERFSKIKDALSLYMNDNEIDPILPEEWKMIESFIQLLGPFEEATRELSSSSALISSVIPIIQMLEKKVDDYLTRSQEFDPIRQAVTTLKNELSTKFSSLGENNLYTIATYLDPRYKHKFFTPVTEEKIKDDILKMINIENDNFESVNTNAKRAKITDCMENETEQLGPGTSGFYKKPCLKNDLAMMLDSSSEDESQDEPENSSVEAVLKKELLAYRTKKE</sequence>
<gene>
    <name evidence="2" type="ORF">DCHRY22_LOCUS6697</name>
</gene>
<dbReference type="InterPro" id="IPR052865">
    <property type="entry name" value="Zinc_finger_BED"/>
</dbReference>
<feature type="compositionally biased region" description="Acidic residues" evidence="1">
    <location>
        <begin position="192"/>
        <end position="202"/>
    </location>
</feature>
<dbReference type="PANTHER" id="PTHR47241">
    <property type="entry name" value="FINGER PROTEIN, PUTATIVE-RELATED"/>
    <property type="match status" value="1"/>
</dbReference>
<dbReference type="SUPFAM" id="SSF53098">
    <property type="entry name" value="Ribonuclease H-like"/>
    <property type="match status" value="1"/>
</dbReference>
<dbReference type="PANTHER" id="PTHR47241:SF1">
    <property type="entry name" value="BED-TYPE DOMAIN-CONTAINING PROTEIN"/>
    <property type="match status" value="1"/>
</dbReference>
<organism evidence="2 3">
    <name type="scientific">Danaus chrysippus</name>
    <name type="common">African queen</name>
    <dbReference type="NCBI Taxonomy" id="151541"/>
    <lineage>
        <taxon>Eukaryota</taxon>
        <taxon>Metazoa</taxon>
        <taxon>Ecdysozoa</taxon>
        <taxon>Arthropoda</taxon>
        <taxon>Hexapoda</taxon>
        <taxon>Insecta</taxon>
        <taxon>Pterygota</taxon>
        <taxon>Neoptera</taxon>
        <taxon>Endopterygota</taxon>
        <taxon>Lepidoptera</taxon>
        <taxon>Glossata</taxon>
        <taxon>Ditrysia</taxon>
        <taxon>Papilionoidea</taxon>
        <taxon>Nymphalidae</taxon>
        <taxon>Danainae</taxon>
        <taxon>Danaini</taxon>
        <taxon>Danaina</taxon>
        <taxon>Danaus</taxon>
        <taxon>Anosia</taxon>
    </lineage>
</organism>
<name>A0A8J2VU59_9NEOP</name>
<keyword evidence="3" id="KW-1185">Reference proteome</keyword>
<evidence type="ECO:0000313" key="2">
    <source>
        <dbReference type="EMBL" id="CAG9565956.1"/>
    </source>
</evidence>
<evidence type="ECO:0000313" key="3">
    <source>
        <dbReference type="Proteomes" id="UP000789524"/>
    </source>
</evidence>
<dbReference type="EMBL" id="CAKASE010000055">
    <property type="protein sequence ID" value="CAG9565956.1"/>
    <property type="molecule type" value="Genomic_DNA"/>
</dbReference>
<dbReference type="OrthoDB" id="7699631at2759"/>
<protein>
    <submittedName>
        <fullName evidence="2">(African queen) hypothetical protein</fullName>
    </submittedName>
</protein>
<proteinExistence type="predicted"/>
<feature type="region of interest" description="Disordered" evidence="1">
    <location>
        <begin position="188"/>
        <end position="208"/>
    </location>
</feature>
<dbReference type="Proteomes" id="UP000789524">
    <property type="component" value="Unassembled WGS sequence"/>
</dbReference>
<comment type="caution">
    <text evidence="2">The sequence shown here is derived from an EMBL/GenBank/DDBJ whole genome shotgun (WGS) entry which is preliminary data.</text>
</comment>